<reference evidence="2" key="2">
    <citation type="submission" date="2021-12" db="EMBL/GenBank/DDBJ databases">
        <title>Resequencing data analysis of finger millet.</title>
        <authorList>
            <person name="Hatakeyama M."/>
            <person name="Aluri S."/>
            <person name="Balachadran M.T."/>
            <person name="Sivarajan S.R."/>
            <person name="Poveda L."/>
            <person name="Shimizu-Inatsugi R."/>
            <person name="Schlapbach R."/>
            <person name="Sreeman S.M."/>
            <person name="Shimizu K.K."/>
        </authorList>
    </citation>
    <scope>NUCLEOTIDE SEQUENCE</scope>
</reference>
<sequence length="212" mass="23681">MRSRSPSRAPPRLQTPRNQHRCCLPVEQRIAFASRGWIGRCDPASARLQLRLRALRPPPLAAKPLALGCLRRSAHATTPSKSTLLLLRRISTMFAASSPPRWGGERSAVPFLSPASSKRRYARRVPSLPKPPLAPPAPPFIGRRKRKPPSRLWMRLDRRGGCEIFMCDKAFVTERSGVHARDLRVVGPLLSRSPSILDELMLFSLSLACTEI</sequence>
<reference evidence="2" key="1">
    <citation type="journal article" date="2018" name="DNA Res.">
        <title>Multiple hybrid de novo genome assembly of finger millet, an orphan allotetraploid crop.</title>
        <authorList>
            <person name="Hatakeyama M."/>
            <person name="Aluri S."/>
            <person name="Balachadran M.T."/>
            <person name="Sivarajan S.R."/>
            <person name="Patrignani A."/>
            <person name="Gruter S."/>
            <person name="Poveda L."/>
            <person name="Shimizu-Inatsugi R."/>
            <person name="Baeten J."/>
            <person name="Francoijs K.J."/>
            <person name="Nataraja K.N."/>
            <person name="Reddy Y.A.N."/>
            <person name="Phadnis S."/>
            <person name="Ravikumar R.L."/>
            <person name="Schlapbach R."/>
            <person name="Sreeman S.M."/>
            <person name="Shimizu K.K."/>
        </authorList>
    </citation>
    <scope>NUCLEOTIDE SEQUENCE</scope>
</reference>
<protein>
    <submittedName>
        <fullName evidence="2">Uncharacterized protein</fullName>
    </submittedName>
</protein>
<evidence type="ECO:0000256" key="1">
    <source>
        <dbReference type="SAM" id="MobiDB-lite"/>
    </source>
</evidence>
<name>A0AAV5F3M1_ELECO</name>
<dbReference type="Proteomes" id="UP001054889">
    <property type="component" value="Unassembled WGS sequence"/>
</dbReference>
<gene>
    <name evidence="2" type="primary">gb18523</name>
    <name evidence="2" type="ORF">PR202_gb18523</name>
</gene>
<dbReference type="EMBL" id="BQKI01000082">
    <property type="protein sequence ID" value="GJN30234.1"/>
    <property type="molecule type" value="Genomic_DNA"/>
</dbReference>
<keyword evidence="3" id="KW-1185">Reference proteome</keyword>
<feature type="region of interest" description="Disordered" evidence="1">
    <location>
        <begin position="123"/>
        <end position="146"/>
    </location>
</feature>
<proteinExistence type="predicted"/>
<evidence type="ECO:0000313" key="2">
    <source>
        <dbReference type="EMBL" id="GJN30234.1"/>
    </source>
</evidence>
<organism evidence="2 3">
    <name type="scientific">Eleusine coracana subsp. coracana</name>
    <dbReference type="NCBI Taxonomy" id="191504"/>
    <lineage>
        <taxon>Eukaryota</taxon>
        <taxon>Viridiplantae</taxon>
        <taxon>Streptophyta</taxon>
        <taxon>Embryophyta</taxon>
        <taxon>Tracheophyta</taxon>
        <taxon>Spermatophyta</taxon>
        <taxon>Magnoliopsida</taxon>
        <taxon>Liliopsida</taxon>
        <taxon>Poales</taxon>
        <taxon>Poaceae</taxon>
        <taxon>PACMAD clade</taxon>
        <taxon>Chloridoideae</taxon>
        <taxon>Cynodonteae</taxon>
        <taxon>Eleusininae</taxon>
        <taxon>Eleusine</taxon>
    </lineage>
</organism>
<feature type="compositionally biased region" description="Pro residues" evidence="1">
    <location>
        <begin position="128"/>
        <end position="139"/>
    </location>
</feature>
<comment type="caution">
    <text evidence="2">The sequence shown here is derived from an EMBL/GenBank/DDBJ whole genome shotgun (WGS) entry which is preliminary data.</text>
</comment>
<evidence type="ECO:0000313" key="3">
    <source>
        <dbReference type="Proteomes" id="UP001054889"/>
    </source>
</evidence>
<accession>A0AAV5F3M1</accession>
<dbReference type="AlphaFoldDB" id="A0AAV5F3M1"/>